<dbReference type="RefSeq" id="WP_236113125.1">
    <property type="nucleotide sequence ID" value="NZ_JAKGTI010000001.1"/>
</dbReference>
<dbReference type="InterPro" id="IPR029016">
    <property type="entry name" value="GAF-like_dom_sf"/>
</dbReference>
<proteinExistence type="predicted"/>
<dbReference type="InterPro" id="IPR036390">
    <property type="entry name" value="WH_DNA-bd_sf"/>
</dbReference>
<keyword evidence="1" id="KW-0805">Transcription regulation</keyword>
<protein>
    <submittedName>
        <fullName evidence="6">IclR family transcriptional regulator</fullName>
    </submittedName>
</protein>
<dbReference type="PANTHER" id="PTHR30136">
    <property type="entry name" value="HELIX-TURN-HELIX TRANSCRIPTIONAL REGULATOR, ICLR FAMILY"/>
    <property type="match status" value="1"/>
</dbReference>
<evidence type="ECO:0000313" key="7">
    <source>
        <dbReference type="Proteomes" id="UP001201217"/>
    </source>
</evidence>
<feature type="domain" description="IclR-ED" evidence="5">
    <location>
        <begin position="74"/>
        <end position="257"/>
    </location>
</feature>
<dbReference type="Pfam" id="PF09339">
    <property type="entry name" value="HTH_IclR"/>
    <property type="match status" value="1"/>
</dbReference>
<dbReference type="Proteomes" id="UP001201217">
    <property type="component" value="Unassembled WGS sequence"/>
</dbReference>
<evidence type="ECO:0000259" key="5">
    <source>
        <dbReference type="PROSITE" id="PS51078"/>
    </source>
</evidence>
<reference evidence="6 7" key="1">
    <citation type="submission" date="2022-01" db="EMBL/GenBank/DDBJ databases">
        <title>Maritalea mediterranea sp. nov., isolated from marine plastic residues from the Malva-rosa beach (Valencia, Spain).</title>
        <authorList>
            <person name="Vidal-Verdu A."/>
            <person name="Molina-Menor E."/>
            <person name="Pascual J."/>
            <person name="Pereto J."/>
            <person name="Porcar M."/>
        </authorList>
    </citation>
    <scope>NUCLEOTIDE SEQUENCE [LARGE SCALE GENOMIC DNA]</scope>
    <source>
        <strain evidence="6 7">P4.10X</strain>
    </source>
</reference>
<gene>
    <name evidence="6" type="ORF">L1I42_03565</name>
</gene>
<comment type="caution">
    <text evidence="6">The sequence shown here is derived from an EMBL/GenBank/DDBJ whole genome shotgun (WGS) entry which is preliminary data.</text>
</comment>
<dbReference type="PROSITE" id="PS51077">
    <property type="entry name" value="HTH_ICLR"/>
    <property type="match status" value="1"/>
</dbReference>
<dbReference type="Pfam" id="PF01614">
    <property type="entry name" value="IclR_C"/>
    <property type="match status" value="1"/>
</dbReference>
<keyword evidence="2" id="KW-0238">DNA-binding</keyword>
<sequence length="261" mass="27775">MVAEKQSKSAVQSLDRAFALLNIIAAAPDGIALGVLAQKAGLAPSTTHRLLGALEGQGVVEFDGQGGVWQIGLAAFQIGAGFIQRRDFIAAARAPMRQLMQDAGETVNLAILHQHRVVFVAQIECEEVMRMAVKIGSIGPLHASAVGKAMLAFLSPELAAQLIKRLNFPKLTAKTLPDNVSFENELQKVRDQGFALDDEEQSRGLRCIAAPVFNEYAEPVCAISISGPTVRVTADRTGQLSALVQAAADRVTQQLGGKKPN</sequence>
<keyword evidence="7" id="KW-1185">Reference proteome</keyword>
<dbReference type="SUPFAM" id="SSF55781">
    <property type="entry name" value="GAF domain-like"/>
    <property type="match status" value="1"/>
</dbReference>
<dbReference type="EMBL" id="JAKGTI010000001">
    <property type="protein sequence ID" value="MCF4097566.1"/>
    <property type="molecule type" value="Genomic_DNA"/>
</dbReference>
<evidence type="ECO:0000256" key="1">
    <source>
        <dbReference type="ARBA" id="ARBA00023015"/>
    </source>
</evidence>
<evidence type="ECO:0000313" key="6">
    <source>
        <dbReference type="EMBL" id="MCF4097566.1"/>
    </source>
</evidence>
<organism evidence="6 7">
    <name type="scientific">Maritalea mediterranea</name>
    <dbReference type="NCBI Taxonomy" id="2909667"/>
    <lineage>
        <taxon>Bacteria</taxon>
        <taxon>Pseudomonadati</taxon>
        <taxon>Pseudomonadota</taxon>
        <taxon>Alphaproteobacteria</taxon>
        <taxon>Hyphomicrobiales</taxon>
        <taxon>Devosiaceae</taxon>
        <taxon>Maritalea</taxon>
    </lineage>
</organism>
<accession>A0ABS9E3X7</accession>
<evidence type="ECO:0000256" key="2">
    <source>
        <dbReference type="ARBA" id="ARBA00023125"/>
    </source>
</evidence>
<evidence type="ECO:0000259" key="4">
    <source>
        <dbReference type="PROSITE" id="PS51077"/>
    </source>
</evidence>
<dbReference type="PROSITE" id="PS51078">
    <property type="entry name" value="ICLR_ED"/>
    <property type="match status" value="1"/>
</dbReference>
<keyword evidence="3" id="KW-0804">Transcription</keyword>
<dbReference type="SMART" id="SM00346">
    <property type="entry name" value="HTH_ICLR"/>
    <property type="match status" value="1"/>
</dbReference>
<dbReference type="InterPro" id="IPR036388">
    <property type="entry name" value="WH-like_DNA-bd_sf"/>
</dbReference>
<evidence type="ECO:0000256" key="3">
    <source>
        <dbReference type="ARBA" id="ARBA00023163"/>
    </source>
</evidence>
<dbReference type="InterPro" id="IPR005471">
    <property type="entry name" value="Tscrpt_reg_IclR_N"/>
</dbReference>
<dbReference type="InterPro" id="IPR014757">
    <property type="entry name" value="Tscrpt_reg_IclR_C"/>
</dbReference>
<dbReference type="InterPro" id="IPR050707">
    <property type="entry name" value="HTH_MetabolicPath_Reg"/>
</dbReference>
<name>A0ABS9E3X7_9HYPH</name>
<dbReference type="Gene3D" id="3.30.450.40">
    <property type="match status" value="1"/>
</dbReference>
<dbReference type="Gene3D" id="1.10.10.10">
    <property type="entry name" value="Winged helix-like DNA-binding domain superfamily/Winged helix DNA-binding domain"/>
    <property type="match status" value="1"/>
</dbReference>
<feature type="domain" description="HTH iclR-type" evidence="4">
    <location>
        <begin position="11"/>
        <end position="73"/>
    </location>
</feature>
<dbReference type="SUPFAM" id="SSF46785">
    <property type="entry name" value="Winged helix' DNA-binding domain"/>
    <property type="match status" value="1"/>
</dbReference>
<dbReference type="PANTHER" id="PTHR30136:SF24">
    <property type="entry name" value="HTH-TYPE TRANSCRIPTIONAL REPRESSOR ALLR"/>
    <property type="match status" value="1"/>
</dbReference>